<keyword evidence="6 7" id="KW-1015">Disulfide bond</keyword>
<evidence type="ECO:0000256" key="4">
    <source>
        <dbReference type="ARBA" id="ARBA00022729"/>
    </source>
</evidence>
<dbReference type="SUPFAM" id="SSF82895">
    <property type="entry name" value="TSP-1 type 1 repeat"/>
    <property type="match status" value="2"/>
</dbReference>
<dbReference type="Gene3D" id="4.10.400.10">
    <property type="entry name" value="Low-density Lipoprotein Receptor"/>
    <property type="match status" value="1"/>
</dbReference>
<keyword evidence="8" id="KW-0472">Membrane</keyword>
<feature type="signal peptide" evidence="9">
    <location>
        <begin position="1"/>
        <end position="27"/>
    </location>
</feature>
<dbReference type="SMART" id="SM00209">
    <property type="entry name" value="TSP1"/>
    <property type="match status" value="2"/>
</dbReference>
<evidence type="ECO:0000256" key="9">
    <source>
        <dbReference type="SAM" id="SignalP"/>
    </source>
</evidence>
<dbReference type="InterPro" id="IPR023415">
    <property type="entry name" value="LDLR_class-A_CS"/>
</dbReference>
<name>A0ABD0JIZ5_9CAEN</name>
<keyword evidence="8" id="KW-1133">Transmembrane helix</keyword>
<dbReference type="InterPro" id="IPR036055">
    <property type="entry name" value="LDL_receptor-like_sf"/>
</dbReference>
<dbReference type="Gene3D" id="2.20.100.10">
    <property type="entry name" value="Thrombospondin type-1 (TSP1) repeat"/>
    <property type="match status" value="2"/>
</dbReference>
<dbReference type="SMART" id="SM00192">
    <property type="entry name" value="LDLa"/>
    <property type="match status" value="1"/>
</dbReference>
<accession>A0ABD0JIZ5</accession>
<keyword evidence="3" id="KW-0245">EGF-like domain</keyword>
<dbReference type="PRINTS" id="PR01705">
    <property type="entry name" value="TSP1REPEAT"/>
</dbReference>
<dbReference type="InterPro" id="IPR052065">
    <property type="entry name" value="Compl_asym_regulator"/>
</dbReference>
<dbReference type="Proteomes" id="UP001519460">
    <property type="component" value="Unassembled WGS sequence"/>
</dbReference>
<dbReference type="PROSITE" id="PS01209">
    <property type="entry name" value="LDLRA_1"/>
    <property type="match status" value="1"/>
</dbReference>
<evidence type="ECO:0000256" key="7">
    <source>
        <dbReference type="PROSITE-ProRule" id="PRU00124"/>
    </source>
</evidence>
<dbReference type="Pfam" id="PF00090">
    <property type="entry name" value="TSP_1"/>
    <property type="match status" value="2"/>
</dbReference>
<dbReference type="PANTHER" id="PTHR22906:SF43">
    <property type="entry name" value="PROPERDIN"/>
    <property type="match status" value="1"/>
</dbReference>
<keyword evidence="11" id="KW-1185">Reference proteome</keyword>
<keyword evidence="2" id="KW-0964">Secreted</keyword>
<dbReference type="EMBL" id="JACVVK020000438">
    <property type="protein sequence ID" value="KAK7474407.1"/>
    <property type="molecule type" value="Genomic_DNA"/>
</dbReference>
<dbReference type="CDD" id="cd00112">
    <property type="entry name" value="LDLa"/>
    <property type="match status" value="1"/>
</dbReference>
<evidence type="ECO:0000256" key="5">
    <source>
        <dbReference type="ARBA" id="ARBA00022737"/>
    </source>
</evidence>
<comment type="caution">
    <text evidence="10">The sequence shown here is derived from an EMBL/GenBank/DDBJ whole genome shotgun (WGS) entry which is preliminary data.</text>
</comment>
<evidence type="ECO:0000313" key="10">
    <source>
        <dbReference type="EMBL" id="KAK7474407.1"/>
    </source>
</evidence>
<dbReference type="FunFam" id="2.20.100.10:FF:000007">
    <property type="entry name" value="Thrombospondin 1"/>
    <property type="match status" value="1"/>
</dbReference>
<comment type="subcellular location">
    <subcellularLocation>
        <location evidence="1">Secreted</location>
    </subcellularLocation>
</comment>
<organism evidence="10 11">
    <name type="scientific">Batillaria attramentaria</name>
    <dbReference type="NCBI Taxonomy" id="370345"/>
    <lineage>
        <taxon>Eukaryota</taxon>
        <taxon>Metazoa</taxon>
        <taxon>Spiralia</taxon>
        <taxon>Lophotrochozoa</taxon>
        <taxon>Mollusca</taxon>
        <taxon>Gastropoda</taxon>
        <taxon>Caenogastropoda</taxon>
        <taxon>Sorbeoconcha</taxon>
        <taxon>Cerithioidea</taxon>
        <taxon>Batillariidae</taxon>
        <taxon>Batillaria</taxon>
    </lineage>
</organism>
<keyword evidence="8" id="KW-0812">Transmembrane</keyword>
<protein>
    <submittedName>
        <fullName evidence="10">Uncharacterized protein</fullName>
    </submittedName>
</protein>
<feature type="transmembrane region" description="Helical" evidence="8">
    <location>
        <begin position="281"/>
        <end position="300"/>
    </location>
</feature>
<dbReference type="PROSITE" id="PS50092">
    <property type="entry name" value="TSP1"/>
    <property type="match status" value="2"/>
</dbReference>
<keyword evidence="4 9" id="KW-0732">Signal</keyword>
<proteinExistence type="predicted"/>
<evidence type="ECO:0000256" key="2">
    <source>
        <dbReference type="ARBA" id="ARBA00022525"/>
    </source>
</evidence>
<sequence>MAMDKLWKVMLAPSILLLCFCLDGSTGQGRSTGGWGEWSPLSGCSKSCDMGIQTRWREWLTGQGEQPLENPYTNTEQYSCFQQACPQNGSWSEWGMWGQCTVACGGGVRKRHRDCNNPPPSNGGNECEGHKYDEEECKTLPCPPVPPNFNLSQCRHDGMVMCDNKVMCVSKSSRCDGTVQCSDGTDEMDCRRYGSGYGLGRVHYSRSGAAGQFVLLSLAVTTVYVRLISVTANVVRTISVTVNALPASKVNLSFCSLNCHLAALIKGLCTLNDTRADTDKFVFVCFFFLLLAINSMKTGMFQLSFFSLEPDFFQFLVD</sequence>
<feature type="chain" id="PRO_5044780946" evidence="9">
    <location>
        <begin position="28"/>
        <end position="318"/>
    </location>
</feature>
<gene>
    <name evidence="10" type="ORF">BaRGS_00034361</name>
</gene>
<keyword evidence="5" id="KW-0677">Repeat</keyword>
<evidence type="ECO:0000256" key="8">
    <source>
        <dbReference type="SAM" id="Phobius"/>
    </source>
</evidence>
<evidence type="ECO:0000256" key="3">
    <source>
        <dbReference type="ARBA" id="ARBA00022536"/>
    </source>
</evidence>
<feature type="disulfide bond" evidence="7">
    <location>
        <begin position="175"/>
        <end position="190"/>
    </location>
</feature>
<dbReference type="SUPFAM" id="SSF57424">
    <property type="entry name" value="LDL receptor-like module"/>
    <property type="match status" value="1"/>
</dbReference>
<dbReference type="PANTHER" id="PTHR22906">
    <property type="entry name" value="PROPERDIN"/>
    <property type="match status" value="1"/>
</dbReference>
<dbReference type="PROSITE" id="PS50068">
    <property type="entry name" value="LDLRA_2"/>
    <property type="match status" value="1"/>
</dbReference>
<evidence type="ECO:0000313" key="11">
    <source>
        <dbReference type="Proteomes" id="UP001519460"/>
    </source>
</evidence>
<dbReference type="InterPro" id="IPR036383">
    <property type="entry name" value="TSP1_rpt_sf"/>
</dbReference>
<dbReference type="InterPro" id="IPR002172">
    <property type="entry name" value="LDrepeatLR_classA_rpt"/>
</dbReference>
<evidence type="ECO:0000256" key="1">
    <source>
        <dbReference type="ARBA" id="ARBA00004613"/>
    </source>
</evidence>
<evidence type="ECO:0000256" key="6">
    <source>
        <dbReference type="ARBA" id="ARBA00023157"/>
    </source>
</evidence>
<comment type="caution">
    <text evidence="7">Lacks conserved residue(s) required for the propagation of feature annotation.</text>
</comment>
<dbReference type="AlphaFoldDB" id="A0ABD0JIZ5"/>
<reference evidence="10 11" key="1">
    <citation type="journal article" date="2023" name="Sci. Data">
        <title>Genome assembly of the Korean intertidal mud-creeper Batillaria attramentaria.</title>
        <authorList>
            <person name="Patra A.K."/>
            <person name="Ho P.T."/>
            <person name="Jun S."/>
            <person name="Lee S.J."/>
            <person name="Kim Y."/>
            <person name="Won Y.J."/>
        </authorList>
    </citation>
    <scope>NUCLEOTIDE SEQUENCE [LARGE SCALE GENOMIC DNA]</scope>
    <source>
        <strain evidence="10">Wonlab-2016</strain>
    </source>
</reference>
<dbReference type="InterPro" id="IPR000884">
    <property type="entry name" value="TSP1_rpt"/>
</dbReference>